<dbReference type="SUPFAM" id="SSF51735">
    <property type="entry name" value="NAD(P)-binding Rossmann-fold domains"/>
    <property type="match status" value="1"/>
</dbReference>
<dbReference type="AlphaFoldDB" id="A0A4Y9EPA4"/>
<dbReference type="GO" id="GO:0044877">
    <property type="term" value="F:protein-containing complex binding"/>
    <property type="evidence" value="ECO:0007669"/>
    <property type="project" value="TreeGrafter"/>
</dbReference>
<dbReference type="OrthoDB" id="7771794at2"/>
<evidence type="ECO:0000313" key="2">
    <source>
        <dbReference type="EMBL" id="TFU03179.1"/>
    </source>
</evidence>
<reference evidence="2 3" key="1">
    <citation type="submission" date="2019-02" db="EMBL/GenBank/DDBJ databases">
        <title>Polymorphobacter sp. isolated from the lake at the Tibet of China.</title>
        <authorList>
            <person name="Li A."/>
        </authorList>
    </citation>
    <scope>NUCLEOTIDE SEQUENCE [LARGE SCALE GENOMIC DNA]</scope>
    <source>
        <strain evidence="2 3">DJ1R-1</strain>
    </source>
</reference>
<dbReference type="InterPro" id="IPR051207">
    <property type="entry name" value="ComplexI_NDUFA9_subunit"/>
</dbReference>
<organism evidence="2 3">
    <name type="scientific">Glacieibacterium arshaanense</name>
    <dbReference type="NCBI Taxonomy" id="2511025"/>
    <lineage>
        <taxon>Bacteria</taxon>
        <taxon>Pseudomonadati</taxon>
        <taxon>Pseudomonadota</taxon>
        <taxon>Alphaproteobacteria</taxon>
        <taxon>Sphingomonadales</taxon>
        <taxon>Sphingosinicellaceae</taxon>
        <taxon>Glacieibacterium</taxon>
    </lineage>
</organism>
<proteinExistence type="predicted"/>
<dbReference type="PANTHER" id="PTHR12126">
    <property type="entry name" value="NADH-UBIQUINONE OXIDOREDUCTASE 39 KDA SUBUNIT-RELATED"/>
    <property type="match status" value="1"/>
</dbReference>
<gene>
    <name evidence="2" type="ORF">EUV02_08265</name>
</gene>
<name>A0A4Y9EPA4_9SPHN</name>
<evidence type="ECO:0000313" key="3">
    <source>
        <dbReference type="Proteomes" id="UP000297737"/>
    </source>
</evidence>
<dbReference type="PANTHER" id="PTHR12126:SF11">
    <property type="entry name" value="NADH DEHYDROGENASE [UBIQUINONE] 1 ALPHA SUBCOMPLEX SUBUNIT 9, MITOCHONDRIAL"/>
    <property type="match status" value="1"/>
</dbReference>
<accession>A0A4Y9EPA4</accession>
<dbReference type="Gene3D" id="3.40.50.720">
    <property type="entry name" value="NAD(P)-binding Rossmann-like Domain"/>
    <property type="match status" value="1"/>
</dbReference>
<feature type="domain" description="NAD-dependent epimerase/dehydratase" evidence="1">
    <location>
        <begin position="7"/>
        <end position="213"/>
    </location>
</feature>
<dbReference type="RefSeq" id="WP_135245771.1">
    <property type="nucleotide sequence ID" value="NZ_SIHO01000002.1"/>
</dbReference>
<dbReference type="Proteomes" id="UP000297737">
    <property type="component" value="Unassembled WGS sequence"/>
</dbReference>
<sequence>MSKSDKIVITGGAGLVGQNLVARLKDRGFRRITVIDKAATNAGILREHHPDIEVIAADLATDNGWQGALAGAAALVHAHAQIGGLDPAEFVRNNQTASERVMAAAVANAVPYVVNISSSVVNSAARDDYTETKKVQEAIVAATGIPQVILRPTLMFGWFDRKHVGWLARFMERVPVFPVPGTGRFLRQPLYAADFCNVIVAAIEQRITGAYNITGQERIDYIDLVRAMKRATGAKAVIVRIPYGLFALLLRTYALVDSNPPFTEKQLAALVTPDVFEVIDWPGIFGVKATPLQTALDETFRHPVYSKIALQF</sequence>
<comment type="caution">
    <text evidence="2">The sequence shown here is derived from an EMBL/GenBank/DDBJ whole genome shotgun (WGS) entry which is preliminary data.</text>
</comment>
<dbReference type="InterPro" id="IPR036291">
    <property type="entry name" value="NAD(P)-bd_dom_sf"/>
</dbReference>
<protein>
    <submittedName>
        <fullName evidence="2">NAD(P)-dependent oxidoreductase</fullName>
    </submittedName>
</protein>
<dbReference type="InterPro" id="IPR001509">
    <property type="entry name" value="Epimerase_deHydtase"/>
</dbReference>
<dbReference type="EMBL" id="SIHO01000002">
    <property type="protein sequence ID" value="TFU03179.1"/>
    <property type="molecule type" value="Genomic_DNA"/>
</dbReference>
<dbReference type="Pfam" id="PF01370">
    <property type="entry name" value="Epimerase"/>
    <property type="match status" value="1"/>
</dbReference>
<keyword evidence="3" id="KW-1185">Reference proteome</keyword>
<evidence type="ECO:0000259" key="1">
    <source>
        <dbReference type="Pfam" id="PF01370"/>
    </source>
</evidence>